<evidence type="ECO:0000313" key="2">
    <source>
        <dbReference type="Proteomes" id="UP000581688"/>
    </source>
</evidence>
<dbReference type="Proteomes" id="UP000581688">
    <property type="component" value="Unassembled WGS sequence"/>
</dbReference>
<dbReference type="AlphaFoldDB" id="A0A841Q2Z3"/>
<proteinExistence type="predicted"/>
<reference evidence="1 2" key="1">
    <citation type="submission" date="2020-08" db="EMBL/GenBank/DDBJ databases">
        <title>Genomic Encyclopedia of Type Strains, Phase IV (KMG-IV): sequencing the most valuable type-strain genomes for metagenomic binning, comparative biology and taxonomic classification.</title>
        <authorList>
            <person name="Goeker M."/>
        </authorList>
    </citation>
    <scope>NUCLEOTIDE SEQUENCE [LARGE SCALE GENOMIC DNA]</scope>
    <source>
        <strain evidence="1 2">DSM 19612</strain>
    </source>
</reference>
<dbReference type="Gene3D" id="1.10.10.60">
    <property type="entry name" value="Homeodomain-like"/>
    <property type="match status" value="1"/>
</dbReference>
<evidence type="ECO:0000313" key="1">
    <source>
        <dbReference type="EMBL" id="MBB6452008.1"/>
    </source>
</evidence>
<keyword evidence="2" id="KW-1185">Reference proteome</keyword>
<organism evidence="1 2">
    <name type="scientific">Salirhabdus euzebyi</name>
    <dbReference type="NCBI Taxonomy" id="394506"/>
    <lineage>
        <taxon>Bacteria</taxon>
        <taxon>Bacillati</taxon>
        <taxon>Bacillota</taxon>
        <taxon>Bacilli</taxon>
        <taxon>Bacillales</taxon>
        <taxon>Bacillaceae</taxon>
        <taxon>Salirhabdus</taxon>
    </lineage>
</organism>
<accession>A0A841Q2Z3</accession>
<name>A0A841Q2Z3_9BACI</name>
<protein>
    <recommendedName>
        <fullName evidence="3">Helix-turn-helix domain containing protein</fullName>
    </recommendedName>
</protein>
<sequence>MSVYIAHENSNLDWKPKELQKFRNLWNEGFSIQDIAKKLKRPEIEIGLIILDQAHKGKIKPRFGGLMGFAIMAEAQ</sequence>
<dbReference type="RefSeq" id="WP_174494439.1">
    <property type="nucleotide sequence ID" value="NZ_CADDWK010000001.1"/>
</dbReference>
<dbReference type="EMBL" id="JACHGH010000001">
    <property type="protein sequence ID" value="MBB6452008.1"/>
    <property type="molecule type" value="Genomic_DNA"/>
</dbReference>
<gene>
    <name evidence="1" type="ORF">HNQ94_000429</name>
</gene>
<comment type="caution">
    <text evidence="1">The sequence shown here is derived from an EMBL/GenBank/DDBJ whole genome shotgun (WGS) entry which is preliminary data.</text>
</comment>
<evidence type="ECO:0008006" key="3">
    <source>
        <dbReference type="Google" id="ProtNLM"/>
    </source>
</evidence>